<dbReference type="GO" id="GO:0004497">
    <property type="term" value="F:monooxygenase activity"/>
    <property type="evidence" value="ECO:0007669"/>
    <property type="project" value="UniProtKB-KW"/>
</dbReference>
<comment type="caution">
    <text evidence="12">The sequence shown here is derived from an EMBL/GenBank/DDBJ whole genome shotgun (WGS) entry which is preliminary data.</text>
</comment>
<evidence type="ECO:0000256" key="3">
    <source>
        <dbReference type="ARBA" id="ARBA00022617"/>
    </source>
</evidence>
<dbReference type="InterPro" id="IPR001128">
    <property type="entry name" value="Cyt_P450"/>
</dbReference>
<dbReference type="PANTHER" id="PTHR24282:SF273">
    <property type="entry name" value="CYTOCHROME P450 CYP72A219-LIKE"/>
    <property type="match status" value="1"/>
</dbReference>
<dbReference type="Proteomes" id="UP001567538">
    <property type="component" value="Unassembled WGS sequence"/>
</dbReference>
<dbReference type="GO" id="GO:0046872">
    <property type="term" value="F:metal ion binding"/>
    <property type="evidence" value="ECO:0007669"/>
    <property type="project" value="UniProtKB-KW"/>
</dbReference>
<evidence type="ECO:0000256" key="5">
    <source>
        <dbReference type="ARBA" id="ARBA00022723"/>
    </source>
</evidence>
<keyword evidence="6" id="KW-1133">Transmembrane helix</keyword>
<evidence type="ECO:0000313" key="13">
    <source>
        <dbReference type="Proteomes" id="UP001567538"/>
    </source>
</evidence>
<dbReference type="Gene3D" id="1.10.630.10">
    <property type="entry name" value="Cytochrome P450"/>
    <property type="match status" value="1"/>
</dbReference>
<keyword evidence="3 11" id="KW-0349">Heme</keyword>
<organism evidence="12 13">
    <name type="scientific">Salvia divinorum</name>
    <name type="common">Maria pastora</name>
    <name type="synonym">Diviner's sage</name>
    <dbReference type="NCBI Taxonomy" id="28513"/>
    <lineage>
        <taxon>Eukaryota</taxon>
        <taxon>Viridiplantae</taxon>
        <taxon>Streptophyta</taxon>
        <taxon>Embryophyta</taxon>
        <taxon>Tracheophyta</taxon>
        <taxon>Spermatophyta</taxon>
        <taxon>Magnoliopsida</taxon>
        <taxon>eudicotyledons</taxon>
        <taxon>Gunneridae</taxon>
        <taxon>Pentapetalae</taxon>
        <taxon>asterids</taxon>
        <taxon>lamiids</taxon>
        <taxon>Lamiales</taxon>
        <taxon>Lamiaceae</taxon>
        <taxon>Nepetoideae</taxon>
        <taxon>Mentheae</taxon>
        <taxon>Salviinae</taxon>
        <taxon>Salvia</taxon>
        <taxon>Salvia subgen. Calosphace</taxon>
    </lineage>
</organism>
<keyword evidence="7" id="KW-0560">Oxidoreductase</keyword>
<evidence type="ECO:0000313" key="12">
    <source>
        <dbReference type="EMBL" id="KAL1563800.1"/>
    </source>
</evidence>
<comment type="cofactor">
    <cofactor evidence="11">
        <name>heme</name>
        <dbReference type="ChEBI" id="CHEBI:30413"/>
    </cofactor>
</comment>
<name>A0ABD1I507_SALDI</name>
<dbReference type="PRINTS" id="PR00465">
    <property type="entry name" value="EP450IV"/>
</dbReference>
<comment type="subcellular location">
    <subcellularLocation>
        <location evidence="1">Membrane</location>
    </subcellularLocation>
</comment>
<keyword evidence="10" id="KW-0472">Membrane</keyword>
<keyword evidence="4" id="KW-0812">Transmembrane</keyword>
<keyword evidence="8 11" id="KW-0408">Iron</keyword>
<sequence>MHHDPQIWGDDVNEFRPDRFAHGISSASKMNFAFLPFSSGPRFCEGQNFAMMETKMALAMMLRSIHFELSSSYLHAPFPIITLLPQYGAPLVLHYL</sequence>
<dbReference type="InterPro" id="IPR036396">
    <property type="entry name" value="Cyt_P450_sf"/>
</dbReference>
<evidence type="ECO:0000256" key="10">
    <source>
        <dbReference type="ARBA" id="ARBA00023136"/>
    </source>
</evidence>
<keyword evidence="5 11" id="KW-0479">Metal-binding</keyword>
<evidence type="ECO:0000256" key="2">
    <source>
        <dbReference type="ARBA" id="ARBA00010617"/>
    </source>
</evidence>
<evidence type="ECO:0000256" key="11">
    <source>
        <dbReference type="PIRSR" id="PIRSR602403-1"/>
    </source>
</evidence>
<dbReference type="InterPro" id="IPR050665">
    <property type="entry name" value="Cytochrome_P450_Monooxygen"/>
</dbReference>
<feature type="binding site" description="axial binding residue" evidence="11">
    <location>
        <position position="44"/>
    </location>
    <ligand>
        <name>heme</name>
        <dbReference type="ChEBI" id="CHEBI:30413"/>
    </ligand>
    <ligandPart>
        <name>Fe</name>
        <dbReference type="ChEBI" id="CHEBI:18248"/>
    </ligandPart>
</feature>
<accession>A0ABD1I507</accession>
<dbReference type="InterPro" id="IPR002403">
    <property type="entry name" value="Cyt_P450_E_grp-IV"/>
</dbReference>
<keyword evidence="13" id="KW-1185">Reference proteome</keyword>
<proteinExistence type="inferred from homology"/>
<evidence type="ECO:0000256" key="6">
    <source>
        <dbReference type="ARBA" id="ARBA00022989"/>
    </source>
</evidence>
<evidence type="ECO:0000256" key="4">
    <source>
        <dbReference type="ARBA" id="ARBA00022692"/>
    </source>
</evidence>
<evidence type="ECO:0000256" key="9">
    <source>
        <dbReference type="ARBA" id="ARBA00023033"/>
    </source>
</evidence>
<keyword evidence="9" id="KW-0503">Monooxygenase</keyword>
<dbReference type="SUPFAM" id="SSF48264">
    <property type="entry name" value="Cytochrome P450"/>
    <property type="match status" value="1"/>
</dbReference>
<reference evidence="12 13" key="1">
    <citation type="submission" date="2024-06" db="EMBL/GenBank/DDBJ databases">
        <title>A chromosome level genome sequence of Diviner's sage (Salvia divinorum).</title>
        <authorList>
            <person name="Ford S.A."/>
            <person name="Ro D.-K."/>
            <person name="Ness R.W."/>
            <person name="Phillips M.A."/>
        </authorList>
    </citation>
    <scope>NUCLEOTIDE SEQUENCE [LARGE SCALE GENOMIC DNA]</scope>
    <source>
        <strain evidence="12">SAF-2024a</strain>
        <tissue evidence="12">Leaf</tissue>
    </source>
</reference>
<comment type="similarity">
    <text evidence="2">Belongs to the cytochrome P450 family.</text>
</comment>
<evidence type="ECO:0000256" key="8">
    <source>
        <dbReference type="ARBA" id="ARBA00023004"/>
    </source>
</evidence>
<evidence type="ECO:0000256" key="1">
    <source>
        <dbReference type="ARBA" id="ARBA00004370"/>
    </source>
</evidence>
<dbReference type="PANTHER" id="PTHR24282">
    <property type="entry name" value="CYTOCHROME P450 FAMILY MEMBER"/>
    <property type="match status" value="1"/>
</dbReference>
<dbReference type="EMBL" id="JBEAFC010000003">
    <property type="protein sequence ID" value="KAL1563800.1"/>
    <property type="molecule type" value="Genomic_DNA"/>
</dbReference>
<gene>
    <name evidence="12" type="primary">7DLH</name>
    <name evidence="12" type="ORF">AAHA92_06224</name>
</gene>
<dbReference type="GO" id="GO:0016020">
    <property type="term" value="C:membrane"/>
    <property type="evidence" value="ECO:0007669"/>
    <property type="project" value="UniProtKB-SubCell"/>
</dbReference>
<evidence type="ECO:0000256" key="7">
    <source>
        <dbReference type="ARBA" id="ARBA00023002"/>
    </source>
</evidence>
<dbReference type="AlphaFoldDB" id="A0ABD1I507"/>
<dbReference type="Pfam" id="PF00067">
    <property type="entry name" value="p450"/>
    <property type="match status" value="1"/>
</dbReference>
<protein>
    <submittedName>
        <fullName evidence="12">7-deoxyloganic acid hydroxylase, variant 2</fullName>
    </submittedName>
</protein>